<evidence type="ECO:0000313" key="3">
    <source>
        <dbReference type="Proteomes" id="UP001283361"/>
    </source>
</evidence>
<dbReference type="Proteomes" id="UP001283361">
    <property type="component" value="Unassembled WGS sequence"/>
</dbReference>
<protein>
    <submittedName>
        <fullName evidence="2">Uncharacterized protein</fullName>
    </submittedName>
</protein>
<accession>A0AAE1A147</accession>
<feature type="region of interest" description="Disordered" evidence="1">
    <location>
        <begin position="259"/>
        <end position="287"/>
    </location>
</feature>
<keyword evidence="3" id="KW-1185">Reference proteome</keyword>
<evidence type="ECO:0000313" key="2">
    <source>
        <dbReference type="EMBL" id="KAK3778686.1"/>
    </source>
</evidence>
<name>A0AAE1A147_9GAST</name>
<reference evidence="2" key="1">
    <citation type="journal article" date="2023" name="G3 (Bethesda)">
        <title>A reference genome for the long-term kleptoplast-retaining sea slug Elysia crispata morphotype clarki.</title>
        <authorList>
            <person name="Eastman K.E."/>
            <person name="Pendleton A.L."/>
            <person name="Shaikh M.A."/>
            <person name="Suttiyut T."/>
            <person name="Ogas R."/>
            <person name="Tomko P."/>
            <person name="Gavelis G."/>
            <person name="Widhalm J.R."/>
            <person name="Wisecaver J.H."/>
        </authorList>
    </citation>
    <scope>NUCLEOTIDE SEQUENCE</scope>
    <source>
        <strain evidence="2">ECLA1</strain>
    </source>
</reference>
<evidence type="ECO:0000256" key="1">
    <source>
        <dbReference type="SAM" id="MobiDB-lite"/>
    </source>
</evidence>
<gene>
    <name evidence="2" type="ORF">RRG08_012959</name>
</gene>
<feature type="region of interest" description="Disordered" evidence="1">
    <location>
        <begin position="203"/>
        <end position="236"/>
    </location>
</feature>
<comment type="caution">
    <text evidence="2">The sequence shown here is derived from an EMBL/GenBank/DDBJ whole genome shotgun (WGS) entry which is preliminary data.</text>
</comment>
<sequence length="287" mass="33086">MIPIQEVFLKSQSGDVLETNTGEQGLIQSLLHGLTRIFSIYCDYLKTEKYCDFFKAEKYYDYLKTEKYWDYLTEKYCDYLKTEKCCDYPKTEEIILHRLDLSEEIRGLSLKRAGEGKQGGHHDLFACKLSRLGPARPGERCCVHRRCNGTCLVPTWYMDEVQGLSNTQNITQRSSENLCSTSAPLDNLLIVCEIIRPLTVAPRQMHNKGTSSLRKCNGGSRKRRKGHRKRSKSQVNGAGKQEECWVMWCDMTSVKTIPVRASKARDTPGLSRPRSNQRDRRSDQRLR</sequence>
<dbReference type="EMBL" id="JAWDGP010002895">
    <property type="protein sequence ID" value="KAK3778686.1"/>
    <property type="molecule type" value="Genomic_DNA"/>
</dbReference>
<organism evidence="2 3">
    <name type="scientific">Elysia crispata</name>
    <name type="common">lettuce slug</name>
    <dbReference type="NCBI Taxonomy" id="231223"/>
    <lineage>
        <taxon>Eukaryota</taxon>
        <taxon>Metazoa</taxon>
        <taxon>Spiralia</taxon>
        <taxon>Lophotrochozoa</taxon>
        <taxon>Mollusca</taxon>
        <taxon>Gastropoda</taxon>
        <taxon>Heterobranchia</taxon>
        <taxon>Euthyneura</taxon>
        <taxon>Panpulmonata</taxon>
        <taxon>Sacoglossa</taxon>
        <taxon>Placobranchoidea</taxon>
        <taxon>Plakobranchidae</taxon>
        <taxon>Elysia</taxon>
    </lineage>
</organism>
<feature type="compositionally biased region" description="Basic residues" evidence="1">
    <location>
        <begin position="220"/>
        <end position="232"/>
    </location>
</feature>
<feature type="compositionally biased region" description="Basic and acidic residues" evidence="1">
    <location>
        <begin position="276"/>
        <end position="287"/>
    </location>
</feature>
<proteinExistence type="predicted"/>
<dbReference type="AlphaFoldDB" id="A0AAE1A147"/>